<evidence type="ECO:0000313" key="3">
    <source>
        <dbReference type="Proteomes" id="UP001220324"/>
    </source>
</evidence>
<feature type="region of interest" description="Disordered" evidence="1">
    <location>
        <begin position="146"/>
        <end position="206"/>
    </location>
</feature>
<reference evidence="2 3" key="1">
    <citation type="journal article" date="2023" name="IMA Fungus">
        <title>Comparative genomic study of the Penicillium genus elucidates a diverse pangenome and 15 lateral gene transfer events.</title>
        <authorList>
            <person name="Petersen C."/>
            <person name="Sorensen T."/>
            <person name="Nielsen M.R."/>
            <person name="Sondergaard T.E."/>
            <person name="Sorensen J.L."/>
            <person name="Fitzpatrick D.A."/>
            <person name="Frisvad J.C."/>
            <person name="Nielsen K.L."/>
        </authorList>
    </citation>
    <scope>NUCLEOTIDE SEQUENCE [LARGE SCALE GENOMIC DNA]</scope>
    <source>
        <strain evidence="2 3">IBT 35679</strain>
    </source>
</reference>
<accession>A0AAD6CWE8</accession>
<dbReference type="AlphaFoldDB" id="A0AAD6CWE8"/>
<evidence type="ECO:0000313" key="2">
    <source>
        <dbReference type="EMBL" id="KAJ5538521.1"/>
    </source>
</evidence>
<dbReference type="EMBL" id="JAQIZZ010000006">
    <property type="protein sequence ID" value="KAJ5538521.1"/>
    <property type="molecule type" value="Genomic_DNA"/>
</dbReference>
<sequence length="599" mass="68530">MEMDLNSIHRWLSKVPDAHSAGNATDDPSQLGLAVADTLPISPNIVDSTRKHAQVEDASLVQGQIQSEKAGHELQPSFDRKPRHKTREDRYEYKGAGIIIKQSTPYKDKKKRRLGRKQTMNDVFRAPNVARERLTLRGNLNVGIFNKGKASSPMKLGHAPDSAFSERRFLTKRHPGSPSKSPTKEKKRKVGHKPPNNGTSRHQKRPAYMFSELVKDLETEWNNTEQRSSQAGKFDQPNEELKIDQEHCVDRISDLGVQRKQVEVRSRHSILTHPVTKTASWSQSDTPYTWSETCPSKLQPEHALEIELLKLLHVGLFPAQRDDLARESNQNHIYYNLDELKDILDSRKEYWASESSQTRQIVATSPDAEFHETREGLRRESPMNSVHPQARYSNTEKISYDKIIPRARRQIPSRPVSQLHNKKKVDSMSQPECLEKMSFNINGTQEAQENLPDDVFFNNLDAAFWAIVDPKNQNKMDSLVMMGIQQSLPTFDFEDIMTTAELISADVSKMPSQDLLSHAQVGVETLYPLPPAAHDYFDPKNRVTHPENDQGDDMMLQSPQQVVSNRMKRQRQPRLHPSITHDTSDDPVPPGFWRQNRLY</sequence>
<proteinExistence type="predicted"/>
<feature type="region of interest" description="Disordered" evidence="1">
    <location>
        <begin position="563"/>
        <end position="599"/>
    </location>
</feature>
<comment type="caution">
    <text evidence="2">The sequence shown here is derived from an EMBL/GenBank/DDBJ whole genome shotgun (WGS) entry which is preliminary data.</text>
</comment>
<gene>
    <name evidence="2" type="ORF">N7494_008000</name>
</gene>
<dbReference type="Proteomes" id="UP001220324">
    <property type="component" value="Unassembled WGS sequence"/>
</dbReference>
<evidence type="ECO:0000256" key="1">
    <source>
        <dbReference type="SAM" id="MobiDB-lite"/>
    </source>
</evidence>
<protein>
    <submittedName>
        <fullName evidence="2">Uncharacterized protein</fullName>
    </submittedName>
</protein>
<keyword evidence="3" id="KW-1185">Reference proteome</keyword>
<name>A0AAD6CWE8_9EURO</name>
<organism evidence="2 3">
    <name type="scientific">Penicillium frequentans</name>
    <dbReference type="NCBI Taxonomy" id="3151616"/>
    <lineage>
        <taxon>Eukaryota</taxon>
        <taxon>Fungi</taxon>
        <taxon>Dikarya</taxon>
        <taxon>Ascomycota</taxon>
        <taxon>Pezizomycotina</taxon>
        <taxon>Eurotiomycetes</taxon>
        <taxon>Eurotiomycetidae</taxon>
        <taxon>Eurotiales</taxon>
        <taxon>Aspergillaceae</taxon>
        <taxon>Penicillium</taxon>
    </lineage>
</organism>